<name>A0A2R4WF61_9HYPH</name>
<gene>
    <name evidence="2" type="ORF">DA075_03915</name>
</gene>
<dbReference type="InterPro" id="IPR011083">
    <property type="entry name" value="Phage_tail_collar_dom"/>
</dbReference>
<dbReference type="EMBL" id="CP028843">
    <property type="protein sequence ID" value="AWB20185.1"/>
    <property type="molecule type" value="Genomic_DNA"/>
</dbReference>
<reference evidence="2 3" key="1">
    <citation type="submission" date="2018-04" db="EMBL/GenBank/DDBJ databases">
        <title>Methylobacterium sp. PR1016A genome.</title>
        <authorList>
            <person name="Park W."/>
        </authorList>
    </citation>
    <scope>NUCLEOTIDE SEQUENCE [LARGE SCALE GENOMIC DNA]</scope>
    <source>
        <strain evidence="2 3">PR1016A</strain>
    </source>
</reference>
<evidence type="ECO:0000313" key="3">
    <source>
        <dbReference type="Proteomes" id="UP000244755"/>
    </source>
</evidence>
<dbReference type="SUPFAM" id="SSF88874">
    <property type="entry name" value="Receptor-binding domain of short tail fibre protein gp12"/>
    <property type="match status" value="1"/>
</dbReference>
<dbReference type="KEGG" id="mee:DA075_03915"/>
<dbReference type="OrthoDB" id="9810174at2"/>
<dbReference type="RefSeq" id="WP_099952098.1">
    <property type="nucleotide sequence ID" value="NZ_CP028843.1"/>
</dbReference>
<dbReference type="Gene3D" id="3.90.1340.10">
    <property type="entry name" value="Phage tail collar domain"/>
    <property type="match status" value="1"/>
</dbReference>
<evidence type="ECO:0000259" key="1">
    <source>
        <dbReference type="Pfam" id="PF07484"/>
    </source>
</evidence>
<dbReference type="Pfam" id="PF07484">
    <property type="entry name" value="Collar"/>
    <property type="match status" value="1"/>
</dbReference>
<organism evidence="2 3">
    <name type="scientific">Methylobacterium currus</name>
    <dbReference type="NCBI Taxonomy" id="2051553"/>
    <lineage>
        <taxon>Bacteria</taxon>
        <taxon>Pseudomonadati</taxon>
        <taxon>Pseudomonadota</taxon>
        <taxon>Alphaproteobacteria</taxon>
        <taxon>Hyphomicrobiales</taxon>
        <taxon>Methylobacteriaceae</taxon>
        <taxon>Methylobacterium</taxon>
    </lineage>
</organism>
<keyword evidence="3" id="KW-1185">Reference proteome</keyword>
<proteinExistence type="predicted"/>
<feature type="domain" description="Phage tail collar" evidence="1">
    <location>
        <begin position="6"/>
        <end position="62"/>
    </location>
</feature>
<dbReference type="InterPro" id="IPR037053">
    <property type="entry name" value="Phage_tail_collar_dom_sf"/>
</dbReference>
<sequence>MEPMLGMIFMIPFEWAPVGYMKCQGQVVETRQYQALLSLIGNLYGGDQSQGTFGLPNLSGRTAIGTGKSTLSSTVYNLARQYGTESTVLNVANLPLHTHTATFTATTGPLPVTIPGTTGDLAVKVNASTVAGTAGAPSTTTMLAAGTGAAVKNYGTVPPAANITALATESVTVTGTPTIPQKDVTINTVTGGSVTIAASGGGTGFPSFQPSLALTFLIAVTGIYPDRP</sequence>
<protein>
    <recommendedName>
        <fullName evidence="1">Phage tail collar domain-containing protein</fullName>
    </recommendedName>
</protein>
<accession>A0A2R4WF61</accession>
<dbReference type="AlphaFoldDB" id="A0A2R4WF61"/>
<dbReference type="Proteomes" id="UP000244755">
    <property type="component" value="Chromosome 1"/>
</dbReference>
<evidence type="ECO:0000313" key="2">
    <source>
        <dbReference type="EMBL" id="AWB20185.1"/>
    </source>
</evidence>